<name>A0ABV7F9B2_9GAMM</name>
<accession>A0ABV7F9B2</accession>
<dbReference type="Gene3D" id="3.90.1010.10">
    <property type="match status" value="1"/>
</dbReference>
<dbReference type="SUPFAM" id="SSF82649">
    <property type="entry name" value="SufE/NifU"/>
    <property type="match status" value="1"/>
</dbReference>
<evidence type="ECO:0000259" key="2">
    <source>
        <dbReference type="Pfam" id="PF02657"/>
    </source>
</evidence>
<dbReference type="InterPro" id="IPR003808">
    <property type="entry name" value="Fe-S_metab-assoc_dom"/>
</dbReference>
<evidence type="ECO:0000313" key="3">
    <source>
        <dbReference type="EMBL" id="MFC3114115.1"/>
    </source>
</evidence>
<dbReference type="Proteomes" id="UP001595555">
    <property type="component" value="Unassembled WGS sequence"/>
</dbReference>
<sequence length="139" mass="15456">MTYHDDLSAISLAELQAAHSWQQQYKLIIHWGKLISPKPTLRVADKVIRGCEVPVWLGHIVEQERHYFALDADSSVIKGLASLLLVQVNGKTSSELSGLDLQGELRGLGLEKHLTPSRNNGLNAIIARIYQHLNDSDLP</sequence>
<comment type="similarity">
    <text evidence="1">Belongs to the SufE family.</text>
</comment>
<evidence type="ECO:0000313" key="4">
    <source>
        <dbReference type="Proteomes" id="UP001595555"/>
    </source>
</evidence>
<proteinExistence type="inferred from homology"/>
<feature type="domain" description="Fe-S metabolism associated" evidence="2">
    <location>
        <begin position="13"/>
        <end position="131"/>
    </location>
</feature>
<evidence type="ECO:0000256" key="1">
    <source>
        <dbReference type="ARBA" id="ARBA00010282"/>
    </source>
</evidence>
<dbReference type="RefSeq" id="WP_378115154.1">
    <property type="nucleotide sequence ID" value="NZ_JBHRTF010000001.1"/>
</dbReference>
<comment type="caution">
    <text evidence="3">The sequence shown here is derived from an EMBL/GenBank/DDBJ whole genome shotgun (WGS) entry which is preliminary data.</text>
</comment>
<dbReference type="PANTHER" id="PTHR43597:SF5">
    <property type="entry name" value="SUFE-LIKE PROTEIN 2, CHLOROPLASTIC"/>
    <property type="match status" value="1"/>
</dbReference>
<keyword evidence="4" id="KW-1185">Reference proteome</keyword>
<protein>
    <submittedName>
        <fullName evidence="3">SufE family protein</fullName>
    </submittedName>
</protein>
<organism evidence="3 4">
    <name type="scientific">Cellvibrio fontiphilus</name>
    <dbReference type="NCBI Taxonomy" id="1815559"/>
    <lineage>
        <taxon>Bacteria</taxon>
        <taxon>Pseudomonadati</taxon>
        <taxon>Pseudomonadota</taxon>
        <taxon>Gammaproteobacteria</taxon>
        <taxon>Cellvibrionales</taxon>
        <taxon>Cellvibrionaceae</taxon>
        <taxon>Cellvibrio</taxon>
    </lineage>
</organism>
<reference evidence="4" key="1">
    <citation type="journal article" date="2019" name="Int. J. Syst. Evol. Microbiol.">
        <title>The Global Catalogue of Microorganisms (GCM) 10K type strain sequencing project: providing services to taxonomists for standard genome sequencing and annotation.</title>
        <authorList>
            <consortium name="The Broad Institute Genomics Platform"/>
            <consortium name="The Broad Institute Genome Sequencing Center for Infectious Disease"/>
            <person name="Wu L."/>
            <person name="Ma J."/>
        </authorList>
    </citation>
    <scope>NUCLEOTIDE SEQUENCE [LARGE SCALE GENOMIC DNA]</scope>
    <source>
        <strain evidence="4">KCTC 52237</strain>
    </source>
</reference>
<gene>
    <name evidence="3" type="ORF">ACFODX_01005</name>
</gene>
<dbReference type="Pfam" id="PF02657">
    <property type="entry name" value="SufE"/>
    <property type="match status" value="1"/>
</dbReference>
<dbReference type="PANTHER" id="PTHR43597">
    <property type="entry name" value="SULFUR ACCEPTOR PROTEIN CSDE"/>
    <property type="match status" value="1"/>
</dbReference>
<dbReference type="EMBL" id="JBHRTF010000001">
    <property type="protein sequence ID" value="MFC3114115.1"/>
    <property type="molecule type" value="Genomic_DNA"/>
</dbReference>